<proteinExistence type="predicted"/>
<dbReference type="InterPro" id="IPR038078">
    <property type="entry name" value="PhoU-like_sf"/>
</dbReference>
<feature type="transmembrane region" description="Helical" evidence="6">
    <location>
        <begin position="50"/>
        <end position="81"/>
    </location>
</feature>
<organism evidence="7 8">
    <name type="scientific">Sulfurovum indicum</name>
    <dbReference type="NCBI Taxonomy" id="2779528"/>
    <lineage>
        <taxon>Bacteria</taxon>
        <taxon>Pseudomonadati</taxon>
        <taxon>Campylobacterota</taxon>
        <taxon>Epsilonproteobacteria</taxon>
        <taxon>Campylobacterales</taxon>
        <taxon>Sulfurovaceae</taxon>
        <taxon>Sulfurovum</taxon>
    </lineage>
</organism>
<dbReference type="GO" id="GO:0005436">
    <property type="term" value="F:sodium:phosphate symporter activity"/>
    <property type="evidence" value="ECO:0007669"/>
    <property type="project" value="InterPro"/>
</dbReference>
<feature type="transmembrane region" description="Helical" evidence="6">
    <location>
        <begin position="252"/>
        <end position="273"/>
    </location>
</feature>
<dbReference type="Gene3D" id="1.20.58.220">
    <property type="entry name" value="Phosphate transport system protein phou homolog 2, domain 2"/>
    <property type="match status" value="1"/>
</dbReference>
<dbReference type="SUPFAM" id="SSF109755">
    <property type="entry name" value="PhoU-like"/>
    <property type="match status" value="1"/>
</dbReference>
<dbReference type="InterPro" id="IPR003841">
    <property type="entry name" value="Na/Pi_transpt"/>
</dbReference>
<comment type="subcellular location">
    <subcellularLocation>
        <location evidence="1">Cell membrane</location>
        <topology evidence="1">Multi-pass membrane protein</topology>
    </subcellularLocation>
</comment>
<dbReference type="PANTHER" id="PTHR10010">
    <property type="entry name" value="SOLUTE CARRIER FAMILY 34 SODIUM PHOSPHATE , MEMBER 2-RELATED"/>
    <property type="match status" value="1"/>
</dbReference>
<keyword evidence="8" id="KW-1185">Reference proteome</keyword>
<gene>
    <name evidence="7" type="ORF">IMZ28_05115</name>
</gene>
<feature type="transmembrane region" description="Helical" evidence="6">
    <location>
        <begin position="138"/>
        <end position="156"/>
    </location>
</feature>
<name>A0A7M1S677_9BACT</name>
<dbReference type="RefSeq" id="WP_197549663.1">
    <property type="nucleotide sequence ID" value="NZ_CP063164.1"/>
</dbReference>
<dbReference type="Proteomes" id="UP000595074">
    <property type="component" value="Chromosome"/>
</dbReference>
<feature type="transmembrane region" description="Helical" evidence="6">
    <location>
        <begin position="218"/>
        <end position="240"/>
    </location>
</feature>
<feature type="transmembrane region" description="Helical" evidence="6">
    <location>
        <begin position="6"/>
        <end position="30"/>
    </location>
</feature>
<dbReference type="EMBL" id="CP063164">
    <property type="protein sequence ID" value="QOR62846.1"/>
    <property type="molecule type" value="Genomic_DNA"/>
</dbReference>
<evidence type="ECO:0000256" key="4">
    <source>
        <dbReference type="ARBA" id="ARBA00022989"/>
    </source>
</evidence>
<dbReference type="AlphaFoldDB" id="A0A7M1S677"/>
<evidence type="ECO:0000256" key="2">
    <source>
        <dbReference type="ARBA" id="ARBA00022475"/>
    </source>
</evidence>
<evidence type="ECO:0000256" key="3">
    <source>
        <dbReference type="ARBA" id="ARBA00022692"/>
    </source>
</evidence>
<feature type="transmembrane region" description="Helical" evidence="6">
    <location>
        <begin position="285"/>
        <end position="307"/>
    </location>
</feature>
<feature type="transmembrane region" description="Helical" evidence="6">
    <location>
        <begin position="114"/>
        <end position="132"/>
    </location>
</feature>
<dbReference type="GO" id="GO:0005886">
    <property type="term" value="C:plasma membrane"/>
    <property type="evidence" value="ECO:0007669"/>
    <property type="project" value="UniProtKB-SubCell"/>
</dbReference>
<dbReference type="NCBIfam" id="NF037997">
    <property type="entry name" value="Na_Pi_symport"/>
    <property type="match status" value="1"/>
</dbReference>
<evidence type="ECO:0000256" key="6">
    <source>
        <dbReference type="SAM" id="Phobius"/>
    </source>
</evidence>
<keyword evidence="4 6" id="KW-1133">Transmembrane helix</keyword>
<dbReference type="KEGG" id="sinu:IMZ28_05115"/>
<dbReference type="GO" id="GO:0044341">
    <property type="term" value="P:sodium-dependent phosphate transport"/>
    <property type="evidence" value="ECO:0007669"/>
    <property type="project" value="InterPro"/>
</dbReference>
<reference evidence="7 8" key="1">
    <citation type="submission" date="2020-10" db="EMBL/GenBank/DDBJ databases">
        <title>The genome of sulfurovum sp.</title>
        <authorList>
            <person name="Xie S."/>
            <person name="Shao Z."/>
            <person name="Jiang L."/>
        </authorList>
    </citation>
    <scope>NUCLEOTIDE SEQUENCE [LARGE SCALE GENOMIC DNA]</scope>
    <source>
        <strain evidence="7 8">ST-419</strain>
    </source>
</reference>
<keyword evidence="5 6" id="KW-0472">Membrane</keyword>
<sequence>MDGLSLVIILKVTGGLGIFLLGMIIMTDGLRSLAGDRMRNLLMHFTRSPISGAATGAAVTAILQSSSATTVAAVGFVSAGLLAFPEALGIIFGANIGTTITGWMVVLFGFKLNLGTAVLPVIFIGAVLKLFFKKKLAATGYALAGFGLIFIGITFLQEGMSGFEGIITPENLPSHSFTGILKLVALGVITTVITQSSSAGVAATLTALFANTINFEQAAALIIGMDMGTTVTALLASIGGSANAKRTSLSHVIYNIFTAVMAVFLITPFVHLWEYIAPVPIVADAQIALVAFHTLFNTIGVLVILPFTHRFAMMMEKIIPPEKPKYTMKLDTKILEEANLALEAVRISIQNEFTALLEHINFILGDSKNGAKADLRMLQAALNETREYLDAIDLKQQDDAKWKELISLIHILDHLFRLYERCEEDAYRARVVQKSAELQEEHDLLIANNTEVIRALNSRNFSKAENVAKKSEEQIGRIVEPYRKEIARNMAEDKISMHMGTSKLEAVRWLVRVSHHISRIASHMKEAVFLTAK</sequence>
<dbReference type="Pfam" id="PF02690">
    <property type="entry name" value="Na_Pi_cotrans"/>
    <property type="match status" value="2"/>
</dbReference>
<keyword evidence="3 6" id="KW-0812">Transmembrane</keyword>
<protein>
    <submittedName>
        <fullName evidence="7">Na/Pi cotransporter family protein</fullName>
    </submittedName>
</protein>
<dbReference type="PANTHER" id="PTHR10010:SF46">
    <property type="entry name" value="SODIUM-DEPENDENT PHOSPHATE TRANSPORT PROTEIN 2B"/>
    <property type="match status" value="1"/>
</dbReference>
<accession>A0A7M1S677</accession>
<evidence type="ECO:0000313" key="7">
    <source>
        <dbReference type="EMBL" id="QOR62846.1"/>
    </source>
</evidence>
<evidence type="ECO:0000313" key="8">
    <source>
        <dbReference type="Proteomes" id="UP000595074"/>
    </source>
</evidence>
<keyword evidence="2" id="KW-1003">Cell membrane</keyword>
<evidence type="ECO:0000256" key="1">
    <source>
        <dbReference type="ARBA" id="ARBA00004651"/>
    </source>
</evidence>
<evidence type="ECO:0000256" key="5">
    <source>
        <dbReference type="ARBA" id="ARBA00023136"/>
    </source>
</evidence>
<feature type="transmembrane region" description="Helical" evidence="6">
    <location>
        <begin position="177"/>
        <end position="198"/>
    </location>
</feature>